<dbReference type="Pfam" id="PF00501">
    <property type="entry name" value="AMP-binding"/>
    <property type="match status" value="1"/>
</dbReference>
<evidence type="ECO:0000256" key="5">
    <source>
        <dbReference type="ARBA" id="ARBA00022840"/>
    </source>
</evidence>
<proteinExistence type="inferred from homology"/>
<evidence type="ECO:0000256" key="4">
    <source>
        <dbReference type="ARBA" id="ARBA00022741"/>
    </source>
</evidence>
<dbReference type="InterPro" id="IPR000873">
    <property type="entry name" value="AMP-dep_synth/lig_dom"/>
</dbReference>
<feature type="domain" description="AMP-dependent synthetase/ligase" evidence="6">
    <location>
        <begin position="21"/>
        <end position="385"/>
    </location>
</feature>
<dbReference type="PANTHER" id="PTHR24096">
    <property type="entry name" value="LONG-CHAIN-FATTY-ACID--COA LIGASE"/>
    <property type="match status" value="1"/>
</dbReference>
<dbReference type="AlphaFoldDB" id="A0A9P4HXG8"/>
<keyword evidence="4" id="KW-0547">Nucleotide-binding</keyword>
<dbReference type="EMBL" id="ML978712">
    <property type="protein sequence ID" value="KAF2091041.1"/>
    <property type="molecule type" value="Genomic_DNA"/>
</dbReference>
<evidence type="ECO:0000256" key="3">
    <source>
        <dbReference type="ARBA" id="ARBA00022598"/>
    </source>
</evidence>
<sequence length="544" mass="60352">MNVPNNDLLSWTFGNRDGYDQDRPILVDAARPWRYLSGHQAAEEVRAFIRGLRERGLETGDVVCIHAFNDILYPVLVLAIIGAGGVFTGTNPAYTADELTHHFNLTRPRFIVTEHDFYQTVRQAAESNAIPSDSLFVLDGIGRSLDPDFQSINELRACPGQDWIQFDDEKRSTETPVGLFSTSGTTGLPKVAIRTHRNFVNENVVLNDSKSKTYVVRRLLSLPMFHAFAAPLAIVGPLREGQTTYIMRRFVMGDYLNAIADFGITETIAAPPMLQSFLELPPQSQAKLSGLKTVICAGAPLSASVQSKARRLLSPDGRLVQCWGMTEAGWITSFQYPEDDDTGSIGRLLPNCEAKLIGTDGEDITDRSSSGEICVRGPSLMPGYYKDPKATRGTMHQTTWLRTGDIGYVRDGKLYITDRAKDLIKVRGWQVAPAEVESVLVSHGMIKDAAVFGIPGVMCEKVRCHVVPASLDQTLDETEIRNFLLQHLAKYKVQGCEIRIVDQIPRSISGKILKKQLREEVLTERLLAVYHPQTSWVGKSCVTL</sequence>
<reference evidence="8" key="1">
    <citation type="journal article" date="2020" name="Stud. Mycol.">
        <title>101 Dothideomycetes genomes: a test case for predicting lifestyles and emergence of pathogens.</title>
        <authorList>
            <person name="Haridas S."/>
            <person name="Albert R."/>
            <person name="Binder M."/>
            <person name="Bloem J."/>
            <person name="Labutti K."/>
            <person name="Salamov A."/>
            <person name="Andreopoulos B."/>
            <person name="Baker S."/>
            <person name="Barry K."/>
            <person name="Bills G."/>
            <person name="Bluhm B."/>
            <person name="Cannon C."/>
            <person name="Castanera R."/>
            <person name="Culley D."/>
            <person name="Daum C."/>
            <person name="Ezra D."/>
            <person name="Gonzalez J."/>
            <person name="Henrissat B."/>
            <person name="Kuo A."/>
            <person name="Liang C."/>
            <person name="Lipzen A."/>
            <person name="Lutzoni F."/>
            <person name="Magnuson J."/>
            <person name="Mondo S."/>
            <person name="Nolan M."/>
            <person name="Ohm R."/>
            <person name="Pangilinan J."/>
            <person name="Park H.-J."/>
            <person name="Ramirez L."/>
            <person name="Alfaro M."/>
            <person name="Sun H."/>
            <person name="Tritt A."/>
            <person name="Yoshinaga Y."/>
            <person name="Zwiers L.-H."/>
            <person name="Turgeon B."/>
            <person name="Goodwin S."/>
            <person name="Spatafora J."/>
            <person name="Crous P."/>
            <person name="Grigoriev I."/>
        </authorList>
    </citation>
    <scope>NUCLEOTIDE SEQUENCE</scope>
    <source>
        <strain evidence="8">CBS 121410</strain>
    </source>
</reference>
<comment type="caution">
    <text evidence="8">The sequence shown here is derived from an EMBL/GenBank/DDBJ whole genome shotgun (WGS) entry which is preliminary data.</text>
</comment>
<dbReference type="OrthoDB" id="6509636at2759"/>
<feature type="domain" description="AMP-binding enzyme C-terminal" evidence="7">
    <location>
        <begin position="435"/>
        <end position="511"/>
    </location>
</feature>
<gene>
    <name evidence="8" type="ORF">K490DRAFT_34737</name>
</gene>
<accession>A0A9P4HXG8</accession>
<dbReference type="Gene3D" id="3.30.300.30">
    <property type="match status" value="1"/>
</dbReference>
<protein>
    <submittedName>
        <fullName evidence="8">Amp dependent CoA ligase</fullName>
    </submittedName>
</protein>
<dbReference type="Pfam" id="PF13193">
    <property type="entry name" value="AMP-binding_C"/>
    <property type="match status" value="1"/>
</dbReference>
<dbReference type="SUPFAM" id="SSF56801">
    <property type="entry name" value="Acetyl-CoA synthetase-like"/>
    <property type="match status" value="1"/>
</dbReference>
<evidence type="ECO:0000313" key="8">
    <source>
        <dbReference type="EMBL" id="KAF2091041.1"/>
    </source>
</evidence>
<evidence type="ECO:0000256" key="2">
    <source>
        <dbReference type="ARBA" id="ARBA00006432"/>
    </source>
</evidence>
<evidence type="ECO:0000256" key="1">
    <source>
        <dbReference type="ARBA" id="ARBA00005179"/>
    </source>
</evidence>
<keyword evidence="5" id="KW-0067">ATP-binding</keyword>
<dbReference type="Proteomes" id="UP000799776">
    <property type="component" value="Unassembled WGS sequence"/>
</dbReference>
<dbReference type="InterPro" id="IPR042099">
    <property type="entry name" value="ANL_N_sf"/>
</dbReference>
<dbReference type="GO" id="GO:0005524">
    <property type="term" value="F:ATP binding"/>
    <property type="evidence" value="ECO:0007669"/>
    <property type="project" value="UniProtKB-KW"/>
</dbReference>
<dbReference type="GO" id="GO:0016405">
    <property type="term" value="F:CoA-ligase activity"/>
    <property type="evidence" value="ECO:0007669"/>
    <property type="project" value="TreeGrafter"/>
</dbReference>
<comment type="pathway">
    <text evidence="1">Secondary metabolite biosynthesis.</text>
</comment>
<keyword evidence="3 8" id="KW-0436">Ligase</keyword>
<comment type="similarity">
    <text evidence="2">Belongs to the ATP-dependent AMP-binding enzyme family.</text>
</comment>
<dbReference type="PANTHER" id="PTHR24096:SF317">
    <property type="entry name" value="ADENYLATE-FORMING ENZYME AFEA"/>
    <property type="match status" value="1"/>
</dbReference>
<dbReference type="Gene3D" id="3.40.50.12780">
    <property type="entry name" value="N-terminal domain of ligase-like"/>
    <property type="match status" value="1"/>
</dbReference>
<keyword evidence="9" id="KW-1185">Reference proteome</keyword>
<dbReference type="InterPro" id="IPR025110">
    <property type="entry name" value="AMP-bd_C"/>
</dbReference>
<evidence type="ECO:0000259" key="7">
    <source>
        <dbReference type="Pfam" id="PF13193"/>
    </source>
</evidence>
<evidence type="ECO:0000259" key="6">
    <source>
        <dbReference type="Pfam" id="PF00501"/>
    </source>
</evidence>
<organism evidence="8 9">
    <name type="scientific">Saccharata proteae CBS 121410</name>
    <dbReference type="NCBI Taxonomy" id="1314787"/>
    <lineage>
        <taxon>Eukaryota</taxon>
        <taxon>Fungi</taxon>
        <taxon>Dikarya</taxon>
        <taxon>Ascomycota</taxon>
        <taxon>Pezizomycotina</taxon>
        <taxon>Dothideomycetes</taxon>
        <taxon>Dothideomycetes incertae sedis</taxon>
        <taxon>Botryosphaeriales</taxon>
        <taxon>Saccharataceae</taxon>
        <taxon>Saccharata</taxon>
    </lineage>
</organism>
<dbReference type="GO" id="GO:0019748">
    <property type="term" value="P:secondary metabolic process"/>
    <property type="evidence" value="ECO:0007669"/>
    <property type="project" value="TreeGrafter"/>
</dbReference>
<evidence type="ECO:0000313" key="9">
    <source>
        <dbReference type="Proteomes" id="UP000799776"/>
    </source>
</evidence>
<dbReference type="InterPro" id="IPR045851">
    <property type="entry name" value="AMP-bd_C_sf"/>
</dbReference>
<name>A0A9P4HXG8_9PEZI</name>